<protein>
    <submittedName>
        <fullName evidence="1">Uncharacterized protein</fullName>
    </submittedName>
</protein>
<organism evidence="1">
    <name type="scientific">Siphoviridae sp. ctFSL3</name>
    <dbReference type="NCBI Taxonomy" id="2825404"/>
    <lineage>
        <taxon>Viruses</taxon>
        <taxon>Duplodnaviria</taxon>
        <taxon>Heunggongvirae</taxon>
        <taxon>Uroviricota</taxon>
        <taxon>Caudoviricetes</taxon>
    </lineage>
</organism>
<name>A0A8S5PES4_9CAUD</name>
<accession>A0A8S5PES4</accession>
<evidence type="ECO:0000313" key="1">
    <source>
        <dbReference type="EMBL" id="DAE04724.1"/>
    </source>
</evidence>
<reference evidence="1" key="1">
    <citation type="journal article" date="2021" name="Proc. Natl. Acad. Sci. U.S.A.">
        <title>A Catalog of Tens of Thousands of Viruses from Human Metagenomes Reveals Hidden Associations with Chronic Diseases.</title>
        <authorList>
            <person name="Tisza M.J."/>
            <person name="Buck C.B."/>
        </authorList>
    </citation>
    <scope>NUCLEOTIDE SEQUENCE</scope>
    <source>
        <strain evidence="1">CtFSL3</strain>
    </source>
</reference>
<sequence>MRTISKNKFKKFADKGERSQSFCHREVEDARTKNSFLKGDL</sequence>
<dbReference type="EMBL" id="BK015393">
    <property type="protein sequence ID" value="DAE04724.1"/>
    <property type="molecule type" value="Genomic_DNA"/>
</dbReference>
<proteinExistence type="predicted"/>